<proteinExistence type="predicted"/>
<name>A0ABR5T7M1_9BURK</name>
<accession>A0ABR5T7M1</accession>
<evidence type="ECO:0008006" key="3">
    <source>
        <dbReference type="Google" id="ProtNLM"/>
    </source>
</evidence>
<protein>
    <recommendedName>
        <fullName evidence="3">Porin</fullName>
    </recommendedName>
</protein>
<dbReference type="Proteomes" id="UP000070255">
    <property type="component" value="Unassembled WGS sequence"/>
</dbReference>
<comment type="caution">
    <text evidence="1">The sequence shown here is derived from an EMBL/GenBank/DDBJ whole genome shotgun (WGS) entry which is preliminary data.</text>
</comment>
<dbReference type="InterPro" id="IPR009998">
    <property type="entry name" value="YfaZ"/>
</dbReference>
<gene>
    <name evidence="1" type="ORF">WS72_20060</name>
</gene>
<organism evidence="1 2">
    <name type="scientific">Burkholderia savannae</name>
    <dbReference type="NCBI Taxonomy" id="1637837"/>
    <lineage>
        <taxon>Bacteria</taxon>
        <taxon>Pseudomonadati</taxon>
        <taxon>Pseudomonadota</taxon>
        <taxon>Betaproteobacteria</taxon>
        <taxon>Burkholderiales</taxon>
        <taxon>Burkholderiaceae</taxon>
        <taxon>Burkholderia</taxon>
        <taxon>pseudomallei group</taxon>
    </lineage>
</organism>
<sequence>MSHARASDYNVAIGDGYQGLSRTPTGPGFGFLFDATRSGGAYSIGPGLSFGVPLGAVSLTAAGKALYVRSADGRSGLATPVGVIARIRTTPSLSLVGRAFYTPRSAFNAGLGAYTQASAGVRWAFKPINLEAGWRYEELKGRNGAQNTRLTNGPYIAAGFSF</sequence>
<evidence type="ECO:0000313" key="1">
    <source>
        <dbReference type="EMBL" id="KWZ39234.1"/>
    </source>
</evidence>
<dbReference type="Pfam" id="PF07437">
    <property type="entry name" value="YfaZ"/>
    <property type="match status" value="1"/>
</dbReference>
<reference evidence="1 2" key="1">
    <citation type="submission" date="2015-11" db="EMBL/GenBank/DDBJ databases">
        <authorList>
            <person name="Sahl J."/>
            <person name="Wagner D."/>
            <person name="Keim P."/>
        </authorList>
    </citation>
    <scope>NUCLEOTIDE SEQUENCE [LARGE SCALE GENOMIC DNA]</scope>
    <source>
        <strain evidence="1 2">BDU18</strain>
    </source>
</reference>
<keyword evidence="2" id="KW-1185">Reference proteome</keyword>
<dbReference type="EMBL" id="LNJQ01000004">
    <property type="protein sequence ID" value="KWZ39234.1"/>
    <property type="molecule type" value="Genomic_DNA"/>
</dbReference>
<evidence type="ECO:0000313" key="2">
    <source>
        <dbReference type="Proteomes" id="UP000070255"/>
    </source>
</evidence>